<evidence type="ECO:0000313" key="3">
    <source>
        <dbReference type="Proteomes" id="UP000238479"/>
    </source>
</evidence>
<gene>
    <name evidence="2" type="ORF">RchiOBHm_Chr7g0191401</name>
</gene>
<organism evidence="2 3">
    <name type="scientific">Rosa chinensis</name>
    <name type="common">China rose</name>
    <dbReference type="NCBI Taxonomy" id="74649"/>
    <lineage>
        <taxon>Eukaryota</taxon>
        <taxon>Viridiplantae</taxon>
        <taxon>Streptophyta</taxon>
        <taxon>Embryophyta</taxon>
        <taxon>Tracheophyta</taxon>
        <taxon>Spermatophyta</taxon>
        <taxon>Magnoliopsida</taxon>
        <taxon>eudicotyledons</taxon>
        <taxon>Gunneridae</taxon>
        <taxon>Pentapetalae</taxon>
        <taxon>rosids</taxon>
        <taxon>fabids</taxon>
        <taxon>Rosales</taxon>
        <taxon>Rosaceae</taxon>
        <taxon>Rosoideae</taxon>
        <taxon>Rosoideae incertae sedis</taxon>
        <taxon>Rosa</taxon>
    </lineage>
</organism>
<keyword evidence="1" id="KW-1133">Transmembrane helix</keyword>
<reference evidence="2 3" key="1">
    <citation type="journal article" date="2018" name="Nat. Genet.">
        <title>The Rosa genome provides new insights in the design of modern roses.</title>
        <authorList>
            <person name="Bendahmane M."/>
        </authorList>
    </citation>
    <scope>NUCLEOTIDE SEQUENCE [LARGE SCALE GENOMIC DNA]</scope>
    <source>
        <strain evidence="3">cv. Old Blush</strain>
    </source>
</reference>
<dbReference type="AlphaFoldDB" id="A0A2P6P594"/>
<dbReference type="STRING" id="74649.A0A2P6P594"/>
<feature type="transmembrane region" description="Helical" evidence="1">
    <location>
        <begin position="470"/>
        <end position="490"/>
    </location>
</feature>
<name>A0A2P6P594_ROSCH</name>
<accession>A0A2P6P594</accession>
<evidence type="ECO:0000256" key="1">
    <source>
        <dbReference type="SAM" id="Phobius"/>
    </source>
</evidence>
<keyword evidence="1" id="KW-0472">Membrane</keyword>
<sequence>MDLHYDHGLISSGITFNSFLVHRNGECIVIRCSNLLQRMSKLQLYVEVVHGGISCMIHTSLSFKAAVDFSMCAIIEFSIVATLNVWLNGNLLCLLLENKSAKMSLLFADKFEKMEGNARMMLDDFWGRWKTIVMVANVYCTEELRVNFLEDRMKLDEKCLGYVMSTIYTPYPMQKLGFKFNYQNLYQFLFSLSKLEGDLSFQLTANISPTMDITPDDLLILEAGISCFQKLCDVALDYYHVESLLALSGEIERALLLCRRVLFPCFISELVKGDHQLQLFLPYDTLFVMGEAFTNSELLQHKYQFDLVDVMAVVASAIIQLQLNEATESYKRVDKLLRAFGICISFNHLANHHSSNGPQVLIEQLVDIECSVDIYEATMVHWLANYDEGPNWQGAMGTGTWFIKMHGFHHISTIKVLQQHTCLQHMQLVMRKLIQAETQVPQLVKKTILANEICEIQGNMDGSINADSPPIFSCFGDLALTMILYSLWLIRAWHKSMGYLPFEDSDYPTMPWFIYIFLGLGVTLCSGHGAADTAHGYGFQMTSCRGAQILIQNMKLEDKFV</sequence>
<protein>
    <submittedName>
        <fullName evidence="2">Uncharacterized protein</fullName>
    </submittedName>
</protein>
<keyword evidence="1" id="KW-0812">Transmembrane</keyword>
<dbReference type="Proteomes" id="UP000238479">
    <property type="component" value="Chromosome 7"/>
</dbReference>
<dbReference type="EMBL" id="PDCK01000045">
    <property type="protein sequence ID" value="PRQ17103.1"/>
    <property type="molecule type" value="Genomic_DNA"/>
</dbReference>
<feature type="transmembrane region" description="Helical" evidence="1">
    <location>
        <begin position="510"/>
        <end position="531"/>
    </location>
</feature>
<dbReference type="Gramene" id="PRQ17103">
    <property type="protein sequence ID" value="PRQ17103"/>
    <property type="gene ID" value="RchiOBHm_Chr7g0191401"/>
</dbReference>
<keyword evidence="3" id="KW-1185">Reference proteome</keyword>
<proteinExistence type="predicted"/>
<comment type="caution">
    <text evidence="2">The sequence shown here is derived from an EMBL/GenBank/DDBJ whole genome shotgun (WGS) entry which is preliminary data.</text>
</comment>
<evidence type="ECO:0000313" key="2">
    <source>
        <dbReference type="EMBL" id="PRQ17103.1"/>
    </source>
</evidence>